<feature type="chain" id="PRO_5026068744" evidence="1">
    <location>
        <begin position="22"/>
        <end position="201"/>
    </location>
</feature>
<feature type="signal peptide" evidence="1">
    <location>
        <begin position="1"/>
        <end position="21"/>
    </location>
</feature>
<proteinExistence type="predicted"/>
<protein>
    <submittedName>
        <fullName evidence="2">Putative lipocalin</fullName>
    </submittedName>
</protein>
<accession>A0A6G5A6U5</accession>
<organism evidence="2">
    <name type="scientific">Rhipicephalus microplus</name>
    <name type="common">Cattle tick</name>
    <name type="synonym">Boophilus microplus</name>
    <dbReference type="NCBI Taxonomy" id="6941"/>
    <lineage>
        <taxon>Eukaryota</taxon>
        <taxon>Metazoa</taxon>
        <taxon>Ecdysozoa</taxon>
        <taxon>Arthropoda</taxon>
        <taxon>Chelicerata</taxon>
        <taxon>Arachnida</taxon>
        <taxon>Acari</taxon>
        <taxon>Parasitiformes</taxon>
        <taxon>Ixodida</taxon>
        <taxon>Ixodoidea</taxon>
        <taxon>Ixodidae</taxon>
        <taxon>Rhipicephalinae</taxon>
        <taxon>Rhipicephalus</taxon>
        <taxon>Boophilus</taxon>
    </lineage>
</organism>
<dbReference type="EMBL" id="GIKN01003633">
    <property type="protein sequence ID" value="NIE45906.1"/>
    <property type="molecule type" value="Transcribed_RNA"/>
</dbReference>
<dbReference type="OrthoDB" id="10640151at2759"/>
<sequence length="201" mass="23263">MSRRVIVALVVSAFLAAPAKSTDEAADYSSTEGAEISLADAEIYRFDYFMNTSEDIWVYNTTESQPKGCKKDKKHNETTTRIVFVRSHQEGNDTKNATLIGDFVNYFENYTYYDVMDISGDKSGVYAERLYYMSTDRNCGLVQVFAAARYKDDYNVWNELRVRGRPEYSSLDEECRKEYEAYAEAITNKRNLTSPYRRDCR</sequence>
<evidence type="ECO:0000256" key="1">
    <source>
        <dbReference type="SAM" id="SignalP"/>
    </source>
</evidence>
<name>A0A6G5A6U5_RHIMP</name>
<keyword evidence="1" id="KW-0732">Signal</keyword>
<dbReference type="AlphaFoldDB" id="A0A6G5A6U5"/>
<dbReference type="VEuPathDB" id="VectorBase:LOC119167999"/>
<reference evidence="2" key="1">
    <citation type="submission" date="2020-03" db="EMBL/GenBank/DDBJ databases">
        <title>A transcriptome and proteome of the tick Rhipicephalus microplus shaped by the genetic composition of its hosts and developmental stage.</title>
        <authorList>
            <person name="Garcia G.R."/>
            <person name="Ribeiro J.M.C."/>
            <person name="Maruyama S.R."/>
            <person name="Gardinasse L.G."/>
            <person name="Nelson K."/>
            <person name="Ferreira B.R."/>
            <person name="Andrade T.G."/>
            <person name="Santos I.K.F.M."/>
        </authorList>
    </citation>
    <scope>NUCLEOTIDE SEQUENCE</scope>
    <source>
        <strain evidence="2">NSGR</strain>
        <tissue evidence="2">Salivary glands</tissue>
    </source>
</reference>
<evidence type="ECO:0000313" key="2">
    <source>
        <dbReference type="EMBL" id="NIE45906.1"/>
    </source>
</evidence>